<dbReference type="Proteomes" id="UP000514752">
    <property type="component" value="Chromosome"/>
</dbReference>
<reference evidence="2 3" key="1">
    <citation type="submission" date="2020-07" db="EMBL/GenBank/DDBJ databases">
        <title>Genomic diversity of species in the Neisseriaceae family.</title>
        <authorList>
            <person name="Vincent A.T."/>
            <person name="Bernet E."/>
            <person name="Veyrier F.J."/>
        </authorList>
    </citation>
    <scope>NUCLEOTIDE SEQUENCE [LARGE SCALE GENOMIC DNA]</scope>
    <source>
        <strain evidence="2 3">DSM 22244</strain>
    </source>
</reference>
<accession>A0A7D7NA26</accession>
<dbReference type="Pfam" id="PF08241">
    <property type="entry name" value="Methyltransf_11"/>
    <property type="match status" value="1"/>
</dbReference>
<dbReference type="EMBL" id="CP059567">
    <property type="protein sequence ID" value="QMT40957.1"/>
    <property type="molecule type" value="Genomic_DNA"/>
</dbReference>
<dbReference type="GO" id="GO:0032259">
    <property type="term" value="P:methylation"/>
    <property type="evidence" value="ECO:0007669"/>
    <property type="project" value="UniProtKB-KW"/>
</dbReference>
<sequence>MNRPSQHWRADDYARHARFVADYGTPLLDLLAAQAHERVLDLGCGDGVLTRQIAACGCDVVGFDGSAELVAAAARLGLKAIQGDGQQLPFNQEFDAVFSNAALHWMTDEAAVAAGIARALKPGGRLVAEFGGHGNIALIQQALTEALTAHGLAPQPCWYFPTAEAYTALLAQHGLQTVHCQLFPRPTPLPTGVAGWLTAFADPMLPAMPEHTRQSVLQAAASLAESRLARENGLPVADYVRLRVVAFKQ</sequence>
<dbReference type="InterPro" id="IPR013216">
    <property type="entry name" value="Methyltransf_11"/>
</dbReference>
<gene>
    <name evidence="2" type="ORF">H3L94_02570</name>
</gene>
<name>A0A7D7NA26_9NEIS</name>
<keyword evidence="2" id="KW-0808">Transferase</keyword>
<dbReference type="RefSeq" id="WP_182122541.1">
    <property type="nucleotide sequence ID" value="NZ_CP059567.1"/>
</dbReference>
<evidence type="ECO:0000313" key="2">
    <source>
        <dbReference type="EMBL" id="QMT40957.1"/>
    </source>
</evidence>
<dbReference type="PANTHER" id="PTHR43861">
    <property type="entry name" value="TRANS-ACONITATE 2-METHYLTRANSFERASE-RELATED"/>
    <property type="match status" value="1"/>
</dbReference>
<dbReference type="CDD" id="cd02440">
    <property type="entry name" value="AdoMet_MTases"/>
    <property type="match status" value="1"/>
</dbReference>
<dbReference type="GO" id="GO:0008757">
    <property type="term" value="F:S-adenosylmethionine-dependent methyltransferase activity"/>
    <property type="evidence" value="ECO:0007669"/>
    <property type="project" value="InterPro"/>
</dbReference>
<dbReference type="PANTHER" id="PTHR43861:SF1">
    <property type="entry name" value="TRANS-ACONITATE 2-METHYLTRANSFERASE"/>
    <property type="match status" value="1"/>
</dbReference>
<dbReference type="KEGG" id="nsg:H3L94_02570"/>
<evidence type="ECO:0000259" key="1">
    <source>
        <dbReference type="Pfam" id="PF08241"/>
    </source>
</evidence>
<dbReference type="SUPFAM" id="SSF53335">
    <property type="entry name" value="S-adenosyl-L-methionine-dependent methyltransferases"/>
    <property type="match status" value="1"/>
</dbReference>
<feature type="domain" description="Methyltransferase type 11" evidence="1">
    <location>
        <begin position="40"/>
        <end position="127"/>
    </location>
</feature>
<protein>
    <submittedName>
        <fullName evidence="2">Methyltransferase domain-containing protein</fullName>
    </submittedName>
</protein>
<keyword evidence="2" id="KW-0489">Methyltransferase</keyword>
<dbReference type="Gene3D" id="3.40.50.150">
    <property type="entry name" value="Vaccinia Virus protein VP39"/>
    <property type="match status" value="1"/>
</dbReference>
<evidence type="ECO:0000313" key="3">
    <source>
        <dbReference type="Proteomes" id="UP000514752"/>
    </source>
</evidence>
<organism evidence="2 3">
    <name type="scientific">Neisseria shayeganii</name>
    <dbReference type="NCBI Taxonomy" id="607712"/>
    <lineage>
        <taxon>Bacteria</taxon>
        <taxon>Pseudomonadati</taxon>
        <taxon>Pseudomonadota</taxon>
        <taxon>Betaproteobacteria</taxon>
        <taxon>Neisseriales</taxon>
        <taxon>Neisseriaceae</taxon>
        <taxon>Neisseria</taxon>
    </lineage>
</organism>
<proteinExistence type="predicted"/>
<dbReference type="InterPro" id="IPR029063">
    <property type="entry name" value="SAM-dependent_MTases_sf"/>
</dbReference>
<dbReference type="AlphaFoldDB" id="A0A7D7NA26"/>